<dbReference type="Proteomes" id="UP000000599">
    <property type="component" value="Chromosome A"/>
</dbReference>
<keyword evidence="2" id="KW-0813">Transport</keyword>
<feature type="transmembrane region" description="Helical" evidence="9">
    <location>
        <begin position="7"/>
        <end position="24"/>
    </location>
</feature>
<keyword evidence="6 9" id="KW-0472">Membrane</keyword>
<dbReference type="InterPro" id="IPR009011">
    <property type="entry name" value="Man6P_isomerase_rcpt-bd_dom_sf"/>
</dbReference>
<dbReference type="OrthoDB" id="4504960at2759"/>
<sequence length="289" mass="31803">MSRLYQRLGLFAIFLVVCLGLYLIKQSEPNGTLTENGAHLFDTVAHLSLHDNSAKGKVGANVASKQTAEENKKMQEKHKADLALELEPCTVMSPLSHHFIDLSSLSSKGNEGRAMPWASKGYDSGLNFTLGVCSSPFKKTHDANDEVKDITNSSAVGGYYIDPKTGKYVSIGEYSSKPVVRGKKITLSYTGGSYCENMYNKETGEKVRKSTILTFTCDREMLAKASVSYVGSFNDCSYIFEVRSHHACPTAAKADNLAVIWIFFFILLAALLVYFSGGLIYKQIKLQKS</sequence>
<evidence type="ECO:0000256" key="8">
    <source>
        <dbReference type="ARBA" id="ARBA00023180"/>
    </source>
</evidence>
<evidence type="ECO:0000256" key="5">
    <source>
        <dbReference type="ARBA" id="ARBA00022989"/>
    </source>
</evidence>
<dbReference type="GO" id="GO:0005770">
    <property type="term" value="C:late endosome"/>
    <property type="evidence" value="ECO:0007669"/>
    <property type="project" value="TreeGrafter"/>
</dbReference>
<dbReference type="eggNOG" id="KOG4504">
    <property type="taxonomic scope" value="Eukaryota"/>
</dbReference>
<dbReference type="GO" id="GO:0000139">
    <property type="term" value="C:Golgi membrane"/>
    <property type="evidence" value="ECO:0007669"/>
    <property type="project" value="UniProtKB-SubCell"/>
</dbReference>
<dbReference type="EMBL" id="CR382133">
    <property type="protein sequence ID" value="CAG84439.2"/>
    <property type="molecule type" value="Genomic_DNA"/>
</dbReference>
<protein>
    <submittedName>
        <fullName evidence="11">DEHA2A03300p</fullName>
    </submittedName>
</protein>
<keyword evidence="3 9" id="KW-0812">Transmembrane</keyword>
<feature type="domain" description="MRH" evidence="10">
    <location>
        <begin position="87"/>
        <end position="250"/>
    </location>
</feature>
<dbReference type="VEuPathDB" id="FungiDB:DEHA2A03300g"/>
<evidence type="ECO:0000256" key="6">
    <source>
        <dbReference type="ARBA" id="ARBA00023136"/>
    </source>
</evidence>
<evidence type="ECO:0000256" key="9">
    <source>
        <dbReference type="SAM" id="Phobius"/>
    </source>
</evidence>
<gene>
    <name evidence="11" type="ordered locus">DEHA2A03300g</name>
</gene>
<dbReference type="InParanoid" id="Q6BZ82"/>
<dbReference type="GO" id="GO:0010008">
    <property type="term" value="C:endosome membrane"/>
    <property type="evidence" value="ECO:0007669"/>
    <property type="project" value="UniProtKB-SubCell"/>
</dbReference>
<dbReference type="PANTHER" id="PTHR15071:SF0">
    <property type="entry name" value="MANNOSE 6-PHOSPHATE RECEPTOR-LIKE PROTEIN 1"/>
    <property type="match status" value="1"/>
</dbReference>
<keyword evidence="7" id="KW-1015">Disulfide bond</keyword>
<proteinExistence type="predicted"/>
<dbReference type="GO" id="GO:0007034">
    <property type="term" value="P:vacuolar transport"/>
    <property type="evidence" value="ECO:0007669"/>
    <property type="project" value="TreeGrafter"/>
</dbReference>
<dbReference type="KEGG" id="dha:DEHA2A03300g"/>
<dbReference type="Pfam" id="PF02157">
    <property type="entry name" value="Man-6-P_recep"/>
    <property type="match status" value="1"/>
</dbReference>
<keyword evidence="5 9" id="KW-1133">Transmembrane helix</keyword>
<evidence type="ECO:0000256" key="1">
    <source>
        <dbReference type="ARBA" id="ARBA00004614"/>
    </source>
</evidence>
<dbReference type="PANTHER" id="PTHR15071">
    <property type="entry name" value="MANNOSE-6-PHOSPHATE RECEPTOR FAMILY MEMBER"/>
    <property type="match status" value="1"/>
</dbReference>
<organism evidence="11 12">
    <name type="scientific">Debaryomyces hansenii (strain ATCC 36239 / CBS 767 / BCRC 21394 / JCM 1990 / NBRC 0083 / IGC 2968)</name>
    <name type="common">Yeast</name>
    <name type="synonym">Torulaspora hansenii</name>
    <dbReference type="NCBI Taxonomy" id="284592"/>
    <lineage>
        <taxon>Eukaryota</taxon>
        <taxon>Fungi</taxon>
        <taxon>Dikarya</taxon>
        <taxon>Ascomycota</taxon>
        <taxon>Saccharomycotina</taxon>
        <taxon>Pichiomycetes</taxon>
        <taxon>Debaryomycetaceae</taxon>
        <taxon>Debaryomyces</taxon>
    </lineage>
</organism>
<keyword evidence="12" id="KW-1185">Reference proteome</keyword>
<dbReference type="RefSeq" id="XP_456487.2">
    <property type="nucleotide sequence ID" value="XM_456487.1"/>
</dbReference>
<dbReference type="FunCoup" id="Q6BZ82">
    <property type="interactions" value="242"/>
</dbReference>
<evidence type="ECO:0000259" key="10">
    <source>
        <dbReference type="PROSITE" id="PS51914"/>
    </source>
</evidence>
<dbReference type="Gene3D" id="2.70.130.10">
    <property type="entry name" value="Mannose-6-phosphate receptor binding domain"/>
    <property type="match status" value="1"/>
</dbReference>
<dbReference type="HOGENOM" id="CLU_053195_1_0_1"/>
<evidence type="ECO:0000313" key="11">
    <source>
        <dbReference type="EMBL" id="CAG84439.2"/>
    </source>
</evidence>
<evidence type="ECO:0000313" key="12">
    <source>
        <dbReference type="Proteomes" id="UP000000599"/>
    </source>
</evidence>
<reference evidence="11 12" key="1">
    <citation type="journal article" date="2004" name="Nature">
        <title>Genome evolution in yeasts.</title>
        <authorList>
            <consortium name="Genolevures"/>
            <person name="Dujon B."/>
            <person name="Sherman D."/>
            <person name="Fischer G."/>
            <person name="Durrens P."/>
            <person name="Casaregola S."/>
            <person name="Lafontaine I."/>
            <person name="de Montigny J."/>
            <person name="Marck C."/>
            <person name="Neuveglise C."/>
            <person name="Talla E."/>
            <person name="Goffard N."/>
            <person name="Frangeul L."/>
            <person name="Aigle M."/>
            <person name="Anthouard V."/>
            <person name="Babour A."/>
            <person name="Barbe V."/>
            <person name="Barnay S."/>
            <person name="Blanchin S."/>
            <person name="Beckerich J.M."/>
            <person name="Beyne E."/>
            <person name="Bleykasten C."/>
            <person name="Boisrame A."/>
            <person name="Boyer J."/>
            <person name="Cattolico L."/>
            <person name="Confanioleri F."/>
            <person name="de Daruvar A."/>
            <person name="Despons L."/>
            <person name="Fabre E."/>
            <person name="Fairhead C."/>
            <person name="Ferry-Dumazet H."/>
            <person name="Groppi A."/>
            <person name="Hantraye F."/>
            <person name="Hennequin C."/>
            <person name="Jauniaux N."/>
            <person name="Joyet P."/>
            <person name="Kachouri R."/>
            <person name="Kerrest A."/>
            <person name="Koszul R."/>
            <person name="Lemaire M."/>
            <person name="Lesur I."/>
            <person name="Ma L."/>
            <person name="Muller H."/>
            <person name="Nicaud J.M."/>
            <person name="Nikolski M."/>
            <person name="Oztas S."/>
            <person name="Ozier-Kalogeropoulos O."/>
            <person name="Pellenz S."/>
            <person name="Potier S."/>
            <person name="Richard G.F."/>
            <person name="Straub M.L."/>
            <person name="Suleau A."/>
            <person name="Swennene D."/>
            <person name="Tekaia F."/>
            <person name="Wesolowski-Louvel M."/>
            <person name="Westhof E."/>
            <person name="Wirth B."/>
            <person name="Zeniou-Meyer M."/>
            <person name="Zivanovic I."/>
            <person name="Bolotin-Fukuhara M."/>
            <person name="Thierry A."/>
            <person name="Bouchier C."/>
            <person name="Caudron B."/>
            <person name="Scarpelli C."/>
            <person name="Gaillardin C."/>
            <person name="Weissenbach J."/>
            <person name="Wincker P."/>
            <person name="Souciet J.L."/>
        </authorList>
    </citation>
    <scope>NUCLEOTIDE SEQUENCE [LARGE SCALE GENOMIC DNA]</scope>
    <source>
        <strain evidence="12">ATCC 36239 / CBS 767 / BCRC 21394 / JCM 1990 / NBRC 0083 / IGC 2968</strain>
    </source>
</reference>
<name>Q6BZ82_DEBHA</name>
<dbReference type="InterPro" id="IPR028927">
    <property type="entry name" value="Man-6-P_rcpt"/>
</dbReference>
<evidence type="ECO:0000256" key="7">
    <source>
        <dbReference type="ARBA" id="ARBA00023157"/>
    </source>
</evidence>
<evidence type="ECO:0000256" key="4">
    <source>
        <dbReference type="ARBA" id="ARBA00022729"/>
    </source>
</evidence>
<dbReference type="SUPFAM" id="SSF50911">
    <property type="entry name" value="Mannose 6-phosphate receptor domain"/>
    <property type="match status" value="1"/>
</dbReference>
<dbReference type="InterPro" id="IPR044865">
    <property type="entry name" value="MRH_dom"/>
</dbReference>
<keyword evidence="4" id="KW-0732">Signal</keyword>
<comment type="subcellular location">
    <subcellularLocation>
        <location evidence="1">Golgi apparatus membrane</location>
        <topology evidence="1">Single-pass type I membrane protein</topology>
    </subcellularLocation>
</comment>
<feature type="transmembrane region" description="Helical" evidence="9">
    <location>
        <begin position="258"/>
        <end position="281"/>
    </location>
</feature>
<evidence type="ECO:0000256" key="3">
    <source>
        <dbReference type="ARBA" id="ARBA00022692"/>
    </source>
</evidence>
<dbReference type="STRING" id="284592.Q6BZ82"/>
<keyword evidence="8" id="KW-0325">Glycoprotein</keyword>
<dbReference type="GeneID" id="2899895"/>
<dbReference type="AlphaFoldDB" id="Q6BZ82"/>
<evidence type="ECO:0000256" key="2">
    <source>
        <dbReference type="ARBA" id="ARBA00022448"/>
    </source>
</evidence>
<dbReference type="PROSITE" id="PS51914">
    <property type="entry name" value="MRH"/>
    <property type="match status" value="1"/>
</dbReference>
<accession>Q6BZ82</accession>
<dbReference type="OMA" id="YTIGICS"/>